<sequence>METAHLTKAHEHARNAATATYSNSIVTAGAEHELAASAFRDAAQDAHNDEALRILALLEDHHLKLASLIKEPPRATEPSKDTTSSIPEHADTHSSTGPAKLSSSRSLSPSNTRAPPRRRLPQSSIASNLAEKRGIPGARRSTPSASSVSVTNALATRNEQTSPSVRDMLQQQQSRKSESNKSKEDEPNEPAKSKAPPLRRDVSPPPDDNFRRFYSAFGGVISAISAPLAFTSLPLNPLSSSLYGKEDPPATQTPLQPANKSKPTTKKSDQHHSLEASRTIKSSEPDLAALISKPALRALREDQSAPLGPFANNESFYFVPTSGGTVSYANILRDPQAHPHHAAQDPHLDSIAEGDNEGGSSSAGALGLRGSSHEEFVDARENVGPPSPTTPRRPRSSKGPSSTTTPSGGGVTTAQTIRAGRGQGLKTLEELHLENETLRALIDKQSKRLSMWETTSQSSYNALAQSFRARGGGGPTLKPTLSDPSALAQALSMGSNALPSPPPVPNIPPQYHQPGGTPKDTTTQTSTPSTANETETDDAKKRIADLESLLATHAAQISSLTADNQRLSRDKERNAQVISRYREQWEKLKAGARKKEQERRERRVTELRAGEGQQQGGNGRDSESGGTTTGDAEGEGEDEIGDAGEEGFGKA</sequence>
<protein>
    <submittedName>
        <fullName evidence="2">Uncharacterized protein</fullName>
    </submittedName>
</protein>
<organism evidence="2 3">
    <name type="scientific">Aaosphaeria arxii CBS 175.79</name>
    <dbReference type="NCBI Taxonomy" id="1450172"/>
    <lineage>
        <taxon>Eukaryota</taxon>
        <taxon>Fungi</taxon>
        <taxon>Dikarya</taxon>
        <taxon>Ascomycota</taxon>
        <taxon>Pezizomycotina</taxon>
        <taxon>Dothideomycetes</taxon>
        <taxon>Pleosporomycetidae</taxon>
        <taxon>Pleosporales</taxon>
        <taxon>Pleosporales incertae sedis</taxon>
        <taxon>Aaosphaeria</taxon>
    </lineage>
</organism>
<feature type="compositionally biased region" description="Basic and acidic residues" evidence="1">
    <location>
        <begin position="266"/>
        <end position="275"/>
    </location>
</feature>
<keyword evidence="3" id="KW-1185">Reference proteome</keyword>
<feature type="compositionally biased region" description="Polar residues" evidence="1">
    <location>
        <begin position="141"/>
        <end position="174"/>
    </location>
</feature>
<evidence type="ECO:0000256" key="1">
    <source>
        <dbReference type="SAM" id="MobiDB-lite"/>
    </source>
</evidence>
<feature type="region of interest" description="Disordered" evidence="1">
    <location>
        <begin position="589"/>
        <end position="651"/>
    </location>
</feature>
<feature type="region of interest" description="Disordered" evidence="1">
    <location>
        <begin position="338"/>
        <end position="417"/>
    </location>
</feature>
<accession>A0A6A5XRE0</accession>
<evidence type="ECO:0000313" key="2">
    <source>
        <dbReference type="EMBL" id="KAF2015469.1"/>
    </source>
</evidence>
<feature type="compositionally biased region" description="Low complexity" evidence="1">
    <location>
        <begin position="101"/>
        <end position="110"/>
    </location>
</feature>
<feature type="compositionally biased region" description="Basic and acidic residues" evidence="1">
    <location>
        <begin position="589"/>
        <end position="609"/>
    </location>
</feature>
<dbReference type="OrthoDB" id="3197614at2759"/>
<dbReference type="PANTHER" id="PTHR40130:SF1">
    <property type="entry name" value="SPINDLE POLE BODY-ASSOCIATED PROTEIN CUT12 DOMAIN-CONTAINING PROTEIN"/>
    <property type="match status" value="1"/>
</dbReference>
<proteinExistence type="predicted"/>
<feature type="compositionally biased region" description="Acidic residues" evidence="1">
    <location>
        <begin position="632"/>
        <end position="645"/>
    </location>
</feature>
<feature type="compositionally biased region" description="Basic and acidic residues" evidence="1">
    <location>
        <begin position="371"/>
        <end position="381"/>
    </location>
</feature>
<dbReference type="RefSeq" id="XP_033383808.1">
    <property type="nucleotide sequence ID" value="XM_033533830.1"/>
</dbReference>
<evidence type="ECO:0000313" key="3">
    <source>
        <dbReference type="Proteomes" id="UP000799778"/>
    </source>
</evidence>
<feature type="region of interest" description="Disordered" evidence="1">
    <location>
        <begin position="69"/>
        <end position="207"/>
    </location>
</feature>
<dbReference type="GeneID" id="54291227"/>
<feature type="region of interest" description="Disordered" evidence="1">
    <location>
        <begin position="243"/>
        <end position="281"/>
    </location>
</feature>
<feature type="compositionally biased region" description="Basic and acidic residues" evidence="1">
    <location>
        <begin position="175"/>
        <end position="202"/>
    </location>
</feature>
<dbReference type="AlphaFoldDB" id="A0A6A5XRE0"/>
<reference evidence="2" key="1">
    <citation type="journal article" date="2020" name="Stud. Mycol.">
        <title>101 Dothideomycetes genomes: a test case for predicting lifestyles and emergence of pathogens.</title>
        <authorList>
            <person name="Haridas S."/>
            <person name="Albert R."/>
            <person name="Binder M."/>
            <person name="Bloem J."/>
            <person name="Labutti K."/>
            <person name="Salamov A."/>
            <person name="Andreopoulos B."/>
            <person name="Baker S."/>
            <person name="Barry K."/>
            <person name="Bills G."/>
            <person name="Bluhm B."/>
            <person name="Cannon C."/>
            <person name="Castanera R."/>
            <person name="Culley D."/>
            <person name="Daum C."/>
            <person name="Ezra D."/>
            <person name="Gonzalez J."/>
            <person name="Henrissat B."/>
            <person name="Kuo A."/>
            <person name="Liang C."/>
            <person name="Lipzen A."/>
            <person name="Lutzoni F."/>
            <person name="Magnuson J."/>
            <person name="Mondo S."/>
            <person name="Nolan M."/>
            <person name="Ohm R."/>
            <person name="Pangilinan J."/>
            <person name="Park H.-J."/>
            <person name="Ramirez L."/>
            <person name="Alfaro M."/>
            <person name="Sun H."/>
            <person name="Tritt A."/>
            <person name="Yoshinaga Y."/>
            <person name="Zwiers L.-H."/>
            <person name="Turgeon B."/>
            <person name="Goodwin S."/>
            <person name="Spatafora J."/>
            <person name="Crous P."/>
            <person name="Grigoriev I."/>
        </authorList>
    </citation>
    <scope>NUCLEOTIDE SEQUENCE</scope>
    <source>
        <strain evidence="2">CBS 175.79</strain>
    </source>
</reference>
<feature type="region of interest" description="Disordered" evidence="1">
    <location>
        <begin position="493"/>
        <end position="539"/>
    </location>
</feature>
<feature type="compositionally biased region" description="Pro residues" evidence="1">
    <location>
        <begin position="499"/>
        <end position="508"/>
    </location>
</feature>
<feature type="compositionally biased region" description="Low complexity" evidence="1">
    <location>
        <begin position="509"/>
        <end position="530"/>
    </location>
</feature>
<dbReference type="PANTHER" id="PTHR40130">
    <property type="entry name" value="EXPRESSED PROTEIN"/>
    <property type="match status" value="1"/>
</dbReference>
<feature type="compositionally biased region" description="Low complexity" evidence="1">
    <location>
        <begin position="358"/>
        <end position="370"/>
    </location>
</feature>
<name>A0A6A5XRE0_9PLEO</name>
<gene>
    <name evidence="2" type="ORF">BU24DRAFT_491709</name>
</gene>
<feature type="compositionally biased region" description="Basic and acidic residues" evidence="1">
    <location>
        <begin position="71"/>
        <end position="80"/>
    </location>
</feature>
<dbReference type="EMBL" id="ML978069">
    <property type="protein sequence ID" value="KAF2015469.1"/>
    <property type="molecule type" value="Genomic_DNA"/>
</dbReference>
<dbReference type="Gene3D" id="1.20.58.80">
    <property type="entry name" value="Phosphotransferase system, lactose/cellobiose-type IIA subunit"/>
    <property type="match status" value="1"/>
</dbReference>
<dbReference type="Proteomes" id="UP000799778">
    <property type="component" value="Unassembled WGS sequence"/>
</dbReference>
<feature type="compositionally biased region" description="Low complexity" evidence="1">
    <location>
        <begin position="397"/>
        <end position="406"/>
    </location>
</feature>
<feature type="compositionally biased region" description="Polar residues" evidence="1">
    <location>
        <begin position="250"/>
        <end position="262"/>
    </location>
</feature>